<protein>
    <submittedName>
        <fullName evidence="1">Uncharacterized protein</fullName>
    </submittedName>
</protein>
<dbReference type="EMBL" id="LIAE01009101">
    <property type="protein sequence ID" value="PAV71246.1"/>
    <property type="molecule type" value="Genomic_DNA"/>
</dbReference>
<accession>A0A2A2KB60</accession>
<gene>
    <name evidence="1" type="ORF">WR25_20988</name>
</gene>
<dbReference type="Proteomes" id="UP000218231">
    <property type="component" value="Unassembled WGS sequence"/>
</dbReference>
<evidence type="ECO:0000313" key="1">
    <source>
        <dbReference type="EMBL" id="PAV71246.1"/>
    </source>
</evidence>
<dbReference type="AlphaFoldDB" id="A0A2A2KB60"/>
<organism evidence="1 2">
    <name type="scientific">Diploscapter pachys</name>
    <dbReference type="NCBI Taxonomy" id="2018661"/>
    <lineage>
        <taxon>Eukaryota</taxon>
        <taxon>Metazoa</taxon>
        <taxon>Ecdysozoa</taxon>
        <taxon>Nematoda</taxon>
        <taxon>Chromadorea</taxon>
        <taxon>Rhabditida</taxon>
        <taxon>Rhabditina</taxon>
        <taxon>Rhabditomorpha</taxon>
        <taxon>Rhabditoidea</taxon>
        <taxon>Rhabditidae</taxon>
        <taxon>Diploscapter</taxon>
    </lineage>
</organism>
<evidence type="ECO:0000313" key="2">
    <source>
        <dbReference type="Proteomes" id="UP000218231"/>
    </source>
</evidence>
<reference evidence="1 2" key="1">
    <citation type="journal article" date="2017" name="Curr. Biol.">
        <title>Genome architecture and evolution of a unichromosomal asexual nematode.</title>
        <authorList>
            <person name="Fradin H."/>
            <person name="Zegar C."/>
            <person name="Gutwein M."/>
            <person name="Lucas J."/>
            <person name="Kovtun M."/>
            <person name="Corcoran D."/>
            <person name="Baugh L.R."/>
            <person name="Kiontke K."/>
            <person name="Gunsalus K."/>
            <person name="Fitch D.H."/>
            <person name="Piano F."/>
        </authorList>
    </citation>
    <scope>NUCLEOTIDE SEQUENCE [LARGE SCALE GENOMIC DNA]</scope>
    <source>
        <strain evidence="1">PF1309</strain>
    </source>
</reference>
<proteinExistence type="predicted"/>
<comment type="caution">
    <text evidence="1">The sequence shown here is derived from an EMBL/GenBank/DDBJ whole genome shotgun (WGS) entry which is preliminary data.</text>
</comment>
<name>A0A2A2KB60_9BILA</name>
<keyword evidence="2" id="KW-1185">Reference proteome</keyword>
<sequence length="88" mass="9524">MAFQLHQHLLVAAPVAQCARQGSQQQIVDLGVVGRRRLLQQLAGLFHVQVDGKAAGMAVQQDAPGHAIDHQVVDRQQQALDALVITDQ</sequence>